<dbReference type="Proteomes" id="UP000249616">
    <property type="component" value="Chromosome"/>
</dbReference>
<dbReference type="CDD" id="cd02440">
    <property type="entry name" value="AdoMet_MTases"/>
    <property type="match status" value="1"/>
</dbReference>
<keyword evidence="6" id="KW-1185">Reference proteome</keyword>
<evidence type="ECO:0000313" key="5">
    <source>
        <dbReference type="EMBL" id="AWW37592.1"/>
    </source>
</evidence>
<keyword evidence="2 5" id="KW-0808">Transferase</keyword>
<keyword evidence="3" id="KW-0949">S-adenosyl-L-methionine</keyword>
<evidence type="ECO:0000256" key="2">
    <source>
        <dbReference type="ARBA" id="ARBA00022679"/>
    </source>
</evidence>
<dbReference type="GO" id="GO:0008168">
    <property type="term" value="F:methyltransferase activity"/>
    <property type="evidence" value="ECO:0007669"/>
    <property type="project" value="UniProtKB-KW"/>
</dbReference>
<dbReference type="RefSeq" id="WP_112438801.1">
    <property type="nucleotide sequence ID" value="NZ_CP030073.1"/>
</dbReference>
<sequence>MTTATPTEWGRALAAARTVYDVAPLYEAIYLGRGKDYAAEAAEVAALITERNPGARDLLDVGCGPATHLRHLAEVFDRVEGADLAEPMLDHARRRLPGVPFHRADMRDFDLGRRFDAVTSLFSAIGNISGGAELRAALCCLRRHLRPGGVVLVEPWWFTENFVSGHVGGDVVEFEGMTVGRVSHSVRKGSSSHMTVHYVVARPGEGIWHFTDEHIMALFPREEYLAAFREAGLDAELIDLGNGGPGVFVGTAAEPGEVRR</sequence>
<proteinExistence type="predicted"/>
<keyword evidence="1 5" id="KW-0489">Methyltransferase</keyword>
<accession>A0A2Z4IXI6</accession>
<gene>
    <name evidence="5" type="ORF">DN051_13790</name>
</gene>
<organism evidence="5 6">
    <name type="scientific">Streptomyces cadmiisoli</name>
    <dbReference type="NCBI Taxonomy" id="2184053"/>
    <lineage>
        <taxon>Bacteria</taxon>
        <taxon>Bacillati</taxon>
        <taxon>Actinomycetota</taxon>
        <taxon>Actinomycetes</taxon>
        <taxon>Kitasatosporales</taxon>
        <taxon>Streptomycetaceae</taxon>
        <taxon>Streptomyces</taxon>
        <taxon>Streptomyces aurantiacus group</taxon>
    </lineage>
</organism>
<name>A0A2Z4IXI6_9ACTN</name>
<evidence type="ECO:0000256" key="3">
    <source>
        <dbReference type="ARBA" id="ARBA00022691"/>
    </source>
</evidence>
<dbReference type="SUPFAM" id="SSF53335">
    <property type="entry name" value="S-adenosyl-L-methionine-dependent methyltransferases"/>
    <property type="match status" value="1"/>
</dbReference>
<dbReference type="Gene3D" id="2.20.130.10">
    <property type="entry name" value="CAC2371-like domains"/>
    <property type="match status" value="1"/>
</dbReference>
<protein>
    <submittedName>
        <fullName evidence="5">SAM-dependent methyltransferase</fullName>
    </submittedName>
</protein>
<dbReference type="InterPro" id="IPR041698">
    <property type="entry name" value="Methyltransf_25"/>
</dbReference>
<evidence type="ECO:0000256" key="1">
    <source>
        <dbReference type="ARBA" id="ARBA00022603"/>
    </source>
</evidence>
<evidence type="ECO:0000313" key="6">
    <source>
        <dbReference type="Proteomes" id="UP000249616"/>
    </source>
</evidence>
<dbReference type="KEGG" id="scad:DN051_13790"/>
<dbReference type="Pfam" id="PF13649">
    <property type="entry name" value="Methyltransf_25"/>
    <property type="match status" value="1"/>
</dbReference>
<feature type="domain" description="Methyltransferase" evidence="4">
    <location>
        <begin position="59"/>
        <end position="149"/>
    </location>
</feature>
<dbReference type="Gene3D" id="3.40.50.150">
    <property type="entry name" value="Vaccinia Virus protein VP39"/>
    <property type="match status" value="1"/>
</dbReference>
<dbReference type="GO" id="GO:0032259">
    <property type="term" value="P:methylation"/>
    <property type="evidence" value="ECO:0007669"/>
    <property type="project" value="UniProtKB-KW"/>
</dbReference>
<reference evidence="5 6" key="1">
    <citation type="journal article" date="2019" name="Int. J. Syst. Evol. Microbiol.">
        <title>Streptomyces cadmiisoli sp. nov., a novel actinomycete isolated from cadmium-contaminated soil.</title>
        <authorList>
            <person name="Li K."/>
            <person name="Tang X."/>
            <person name="Zhao J."/>
            <person name="Guo Y."/>
            <person name="Tang Y."/>
            <person name="Gao J."/>
        </authorList>
    </citation>
    <scope>NUCLEOTIDE SEQUENCE [LARGE SCALE GENOMIC DNA]</scope>
    <source>
        <strain evidence="5 6">ZFG47</strain>
    </source>
</reference>
<evidence type="ECO:0000259" key="4">
    <source>
        <dbReference type="Pfam" id="PF13649"/>
    </source>
</evidence>
<dbReference type="PANTHER" id="PTHR43464">
    <property type="entry name" value="METHYLTRANSFERASE"/>
    <property type="match status" value="1"/>
</dbReference>
<dbReference type="AlphaFoldDB" id="A0A2Z4IXI6"/>
<dbReference type="EMBL" id="CP030073">
    <property type="protein sequence ID" value="AWW37592.1"/>
    <property type="molecule type" value="Genomic_DNA"/>
</dbReference>
<dbReference type="PANTHER" id="PTHR43464:SF19">
    <property type="entry name" value="UBIQUINONE BIOSYNTHESIS O-METHYLTRANSFERASE, MITOCHONDRIAL"/>
    <property type="match status" value="1"/>
</dbReference>
<dbReference type="InterPro" id="IPR029063">
    <property type="entry name" value="SAM-dependent_MTases_sf"/>
</dbReference>